<dbReference type="KEGG" id="atq:GH723_08680"/>
<keyword evidence="1 7" id="KW-1003">Cell membrane</keyword>
<dbReference type="GO" id="GO:0071555">
    <property type="term" value="P:cell wall organization"/>
    <property type="evidence" value="ECO:0007669"/>
    <property type="project" value="UniProtKB-KW"/>
</dbReference>
<gene>
    <name evidence="7 9" type="primary">mltG</name>
    <name evidence="9" type="ORF">GH723_08680</name>
</gene>
<feature type="site" description="Important for catalytic activity" evidence="7">
    <location>
        <position position="294"/>
    </location>
</feature>
<keyword evidence="3 7" id="KW-1133">Transmembrane helix</keyword>
<accession>A0A5Q2RM52</accession>
<comment type="function">
    <text evidence="7">Functions as a peptidoglycan terminase that cleaves nascent peptidoglycan strands endolytically to terminate their elongation.</text>
</comment>
<evidence type="ECO:0000256" key="3">
    <source>
        <dbReference type="ARBA" id="ARBA00022989"/>
    </source>
</evidence>
<evidence type="ECO:0000256" key="4">
    <source>
        <dbReference type="ARBA" id="ARBA00023136"/>
    </source>
</evidence>
<dbReference type="GO" id="GO:0005886">
    <property type="term" value="C:plasma membrane"/>
    <property type="evidence" value="ECO:0007669"/>
    <property type="project" value="UniProtKB-SubCell"/>
</dbReference>
<dbReference type="GO" id="GO:0009252">
    <property type="term" value="P:peptidoglycan biosynthetic process"/>
    <property type="evidence" value="ECO:0007669"/>
    <property type="project" value="UniProtKB-UniRule"/>
</dbReference>
<dbReference type="NCBIfam" id="TIGR00247">
    <property type="entry name" value="endolytic transglycosylase MltG"/>
    <property type="match status" value="1"/>
</dbReference>
<keyword evidence="5 7" id="KW-0456">Lyase</keyword>
<comment type="subcellular location">
    <subcellularLocation>
        <location evidence="7">Cell membrane</location>
        <topology evidence="7">Single-pass membrane protein</topology>
    </subcellularLocation>
</comment>
<organism evidence="9 10">
    <name type="scientific">Actinomarinicola tropica</name>
    <dbReference type="NCBI Taxonomy" id="2789776"/>
    <lineage>
        <taxon>Bacteria</taxon>
        <taxon>Bacillati</taxon>
        <taxon>Actinomycetota</taxon>
        <taxon>Acidimicrobiia</taxon>
        <taxon>Acidimicrobiales</taxon>
        <taxon>Iamiaceae</taxon>
        <taxon>Actinomarinicola</taxon>
    </lineage>
</organism>
<dbReference type="EMBL" id="CP045851">
    <property type="protein sequence ID" value="QGG95167.1"/>
    <property type="molecule type" value="Genomic_DNA"/>
</dbReference>
<keyword evidence="2 7" id="KW-0812">Transmembrane</keyword>
<evidence type="ECO:0000313" key="9">
    <source>
        <dbReference type="EMBL" id="QGG95167.1"/>
    </source>
</evidence>
<feature type="compositionally biased region" description="Basic and acidic residues" evidence="8">
    <location>
        <begin position="1"/>
        <end position="12"/>
    </location>
</feature>
<name>A0A5Q2RM52_9ACTN</name>
<dbReference type="Gene3D" id="3.30.1490.480">
    <property type="entry name" value="Endolytic murein transglycosylase"/>
    <property type="match status" value="1"/>
</dbReference>
<dbReference type="AlphaFoldDB" id="A0A5Q2RM52"/>
<evidence type="ECO:0000256" key="2">
    <source>
        <dbReference type="ARBA" id="ARBA00022692"/>
    </source>
</evidence>
<reference evidence="9 10" key="1">
    <citation type="submission" date="2019-11" db="EMBL/GenBank/DDBJ databases">
        <authorList>
            <person name="He Y."/>
        </authorList>
    </citation>
    <scope>NUCLEOTIDE SEQUENCE [LARGE SCALE GENOMIC DNA]</scope>
    <source>
        <strain evidence="9 10">SCSIO 58843</strain>
    </source>
</reference>
<dbReference type="InterPro" id="IPR003770">
    <property type="entry name" value="MLTG-like"/>
</dbReference>
<sequence>MSDRTHPDDERLPPGVPSRRAARREAAVGASRPADAYPGVDVVDPDDDGADEWLWDDGQYVRVVRPAGNVRKVLYLLIGAVLVVGLAGAAGLSWVRGQIDPAGEPGAAVPIDIATGTSTDEVATLLADEGVVTNPTMFRYYLRWKGIGGFEAGFYTLNENMSFDEAIEVLDAGPAPQAFATFTVPEGLTVDEMAVRLDEQIDTFSADDMSAALIRMETPWRPPDVDSWEGLLFPDTYEYALADEPFDVLERMNAQFDIVAREVGLDPWMNLDPATATGYTAYQYVVIASMIEEESRVPEEFGRISRVIHNRLARGEPLGIDATVLYARQLADPNASGPITDADLALDSPYNTRLNPGLPPTPIAAPGRAALAAALNPEPGPWLYYVLASEDGSHFFTDDYDEFIRQRDESRAQGLF</sequence>
<evidence type="ECO:0000256" key="1">
    <source>
        <dbReference type="ARBA" id="ARBA00022475"/>
    </source>
</evidence>
<evidence type="ECO:0000256" key="5">
    <source>
        <dbReference type="ARBA" id="ARBA00023239"/>
    </source>
</evidence>
<evidence type="ECO:0000256" key="6">
    <source>
        <dbReference type="ARBA" id="ARBA00023316"/>
    </source>
</evidence>
<protein>
    <recommendedName>
        <fullName evidence="7">Endolytic murein transglycosylase</fullName>
        <ecNumber evidence="7">4.2.2.29</ecNumber>
    </recommendedName>
    <alternativeName>
        <fullName evidence="7">Peptidoglycan lytic transglycosylase</fullName>
    </alternativeName>
    <alternativeName>
        <fullName evidence="7">Peptidoglycan polymerization terminase</fullName>
    </alternativeName>
</protein>
<proteinExistence type="inferred from homology"/>
<dbReference type="PANTHER" id="PTHR30518:SF2">
    <property type="entry name" value="ENDOLYTIC MUREIN TRANSGLYCOSYLASE"/>
    <property type="match status" value="1"/>
</dbReference>
<dbReference type="RefSeq" id="WP_153759275.1">
    <property type="nucleotide sequence ID" value="NZ_CP045851.1"/>
</dbReference>
<feature type="transmembrane region" description="Helical" evidence="7">
    <location>
        <begin position="73"/>
        <end position="95"/>
    </location>
</feature>
<comment type="catalytic activity">
    <reaction evidence="7">
        <text>a peptidoglycan chain = a peptidoglycan chain with N-acetyl-1,6-anhydromuramyl-[peptide] at the reducing end + a peptidoglycan chain with N-acetylglucosamine at the non-reducing end.</text>
        <dbReference type="EC" id="4.2.2.29"/>
    </reaction>
</comment>
<dbReference type="GO" id="GO:0008932">
    <property type="term" value="F:lytic endotransglycosylase activity"/>
    <property type="evidence" value="ECO:0007669"/>
    <property type="project" value="UniProtKB-UniRule"/>
</dbReference>
<evidence type="ECO:0000256" key="8">
    <source>
        <dbReference type="SAM" id="MobiDB-lite"/>
    </source>
</evidence>
<dbReference type="Pfam" id="PF02618">
    <property type="entry name" value="YceG"/>
    <property type="match status" value="1"/>
</dbReference>
<evidence type="ECO:0000313" key="10">
    <source>
        <dbReference type="Proteomes" id="UP000334019"/>
    </source>
</evidence>
<feature type="compositionally biased region" description="Low complexity" evidence="8">
    <location>
        <begin position="27"/>
        <end position="41"/>
    </location>
</feature>
<feature type="region of interest" description="Disordered" evidence="8">
    <location>
        <begin position="1"/>
        <end position="41"/>
    </location>
</feature>
<keyword evidence="4 7" id="KW-0472">Membrane</keyword>
<dbReference type="HAMAP" id="MF_02065">
    <property type="entry name" value="MltG"/>
    <property type="match status" value="1"/>
</dbReference>
<dbReference type="EC" id="4.2.2.29" evidence="7"/>
<dbReference type="Proteomes" id="UP000334019">
    <property type="component" value="Chromosome"/>
</dbReference>
<evidence type="ECO:0000256" key="7">
    <source>
        <dbReference type="HAMAP-Rule" id="MF_02065"/>
    </source>
</evidence>
<keyword evidence="6 7" id="KW-0961">Cell wall biogenesis/degradation</keyword>
<keyword evidence="10" id="KW-1185">Reference proteome</keyword>
<dbReference type="PANTHER" id="PTHR30518">
    <property type="entry name" value="ENDOLYTIC MUREIN TRANSGLYCOSYLASE"/>
    <property type="match status" value="1"/>
</dbReference>
<comment type="similarity">
    <text evidence="7">Belongs to the transglycosylase MltG family.</text>
</comment>